<keyword evidence="4" id="KW-1185">Reference proteome</keyword>
<dbReference type="PANTHER" id="PTHR45784">
    <property type="entry name" value="C-TYPE LECTIN DOMAIN FAMILY 20 MEMBER A-RELATED"/>
    <property type="match status" value="1"/>
</dbReference>
<keyword evidence="1" id="KW-0732">Signal</keyword>
<dbReference type="InterPro" id="IPR016187">
    <property type="entry name" value="CTDL_fold"/>
</dbReference>
<accession>A0A3S2Q0F2</accession>
<proteinExistence type="predicted"/>
<dbReference type="Gene3D" id="3.10.100.10">
    <property type="entry name" value="Mannose-Binding Protein A, subunit A"/>
    <property type="match status" value="2"/>
</dbReference>
<dbReference type="CDD" id="cd00037">
    <property type="entry name" value="CLECT"/>
    <property type="match status" value="1"/>
</dbReference>
<feature type="chain" id="PRO_5018536183" description="C-type lectin domain-containing protein" evidence="1">
    <location>
        <begin position="22"/>
        <end position="283"/>
    </location>
</feature>
<evidence type="ECO:0000259" key="2">
    <source>
        <dbReference type="PROSITE" id="PS50041"/>
    </source>
</evidence>
<feature type="domain" description="C-type lectin" evidence="2">
    <location>
        <begin position="28"/>
        <end position="140"/>
    </location>
</feature>
<protein>
    <recommendedName>
        <fullName evidence="2">C-type lectin domain-containing protein</fullName>
    </recommendedName>
</protein>
<dbReference type="Proteomes" id="UP000283210">
    <property type="component" value="Chromosome 11"/>
</dbReference>
<dbReference type="SMART" id="SM00034">
    <property type="entry name" value="CLECT"/>
    <property type="match status" value="2"/>
</dbReference>
<sequence length="283" mass="33448">MMKTLLLCVTLSVFSVPSTRTEPFFREYHYVKALKTWEEAQQACRELHSDLATVDSPAESARLLGEVQEPGELAWIGLYDNMTKWKWTMGRPEFDRNIDYHCWQDDNPKYKCLNDTCATVRYNGLWRDEICNTERPFVCYNEQGPPKFIYVTTFMTWDDAKNYCRSMYTDLARVNSEAENTELYNLLPRNAWIGLYRRPGLPGLWFNVNCEEKHNFFCERLIPPRSRVKLRFRSGADLTDPQIQLQILEQLQAELQTNSLTDVRLRWITRDGQVFHEEKEEGK</sequence>
<feature type="signal peptide" evidence="1">
    <location>
        <begin position="1"/>
        <end position="21"/>
    </location>
</feature>
<dbReference type="SUPFAM" id="SSF56436">
    <property type="entry name" value="C-type lectin-like"/>
    <property type="match status" value="2"/>
</dbReference>
<dbReference type="InterPro" id="IPR001304">
    <property type="entry name" value="C-type_lectin-like"/>
</dbReference>
<dbReference type="OrthoDB" id="7357196at2759"/>
<dbReference type="AlphaFoldDB" id="A0A3S2Q0F2"/>
<gene>
    <name evidence="3" type="ORF">OJAV_G00106130</name>
</gene>
<evidence type="ECO:0000256" key="1">
    <source>
        <dbReference type="SAM" id="SignalP"/>
    </source>
</evidence>
<reference evidence="3 4" key="2">
    <citation type="submission" date="2019-01" db="EMBL/GenBank/DDBJ databases">
        <title>A chromosome length genome reference of the Java medaka (oryzias javanicus).</title>
        <authorList>
            <person name="Herpin A."/>
            <person name="Takehana Y."/>
            <person name="Naruse K."/>
            <person name="Ansai S."/>
            <person name="Kawaguchi M."/>
        </authorList>
    </citation>
    <scope>NUCLEOTIDE SEQUENCE [LARGE SCALE GENOMIC DNA]</scope>
    <source>
        <strain evidence="3">RS831</strain>
        <tissue evidence="3">Whole body</tissue>
    </source>
</reference>
<name>A0A3S2Q0F2_ORYJA</name>
<evidence type="ECO:0000313" key="4">
    <source>
        <dbReference type="Proteomes" id="UP000283210"/>
    </source>
</evidence>
<evidence type="ECO:0000313" key="3">
    <source>
        <dbReference type="EMBL" id="RVE66317.1"/>
    </source>
</evidence>
<organism evidence="3 4">
    <name type="scientific">Oryzias javanicus</name>
    <name type="common">Javanese ricefish</name>
    <name type="synonym">Aplocheilus javanicus</name>
    <dbReference type="NCBI Taxonomy" id="123683"/>
    <lineage>
        <taxon>Eukaryota</taxon>
        <taxon>Metazoa</taxon>
        <taxon>Chordata</taxon>
        <taxon>Craniata</taxon>
        <taxon>Vertebrata</taxon>
        <taxon>Euteleostomi</taxon>
        <taxon>Actinopterygii</taxon>
        <taxon>Neopterygii</taxon>
        <taxon>Teleostei</taxon>
        <taxon>Neoteleostei</taxon>
        <taxon>Acanthomorphata</taxon>
        <taxon>Ovalentaria</taxon>
        <taxon>Atherinomorphae</taxon>
        <taxon>Beloniformes</taxon>
        <taxon>Adrianichthyidae</taxon>
        <taxon>Oryziinae</taxon>
        <taxon>Oryzias</taxon>
    </lineage>
</organism>
<dbReference type="PROSITE" id="PS50041">
    <property type="entry name" value="C_TYPE_LECTIN_2"/>
    <property type="match status" value="1"/>
</dbReference>
<reference evidence="3 4" key="1">
    <citation type="submission" date="2018-11" db="EMBL/GenBank/DDBJ databases">
        <authorList>
            <person name="Lopez-Roques C."/>
            <person name="Donnadieu C."/>
            <person name="Bouchez O."/>
            <person name="Klopp C."/>
            <person name="Cabau C."/>
            <person name="Zahm M."/>
        </authorList>
    </citation>
    <scope>NUCLEOTIDE SEQUENCE [LARGE SCALE GENOMIC DNA]</scope>
    <source>
        <strain evidence="3">RS831</strain>
        <tissue evidence="3">Whole body</tissue>
    </source>
</reference>
<dbReference type="PANTHER" id="PTHR45784:SF3">
    <property type="entry name" value="C-TYPE LECTIN DOMAIN FAMILY 4 MEMBER K-LIKE-RELATED"/>
    <property type="match status" value="1"/>
</dbReference>
<dbReference type="InterPro" id="IPR016186">
    <property type="entry name" value="C-type_lectin-like/link_sf"/>
</dbReference>
<dbReference type="EMBL" id="CM012447">
    <property type="protein sequence ID" value="RVE66317.1"/>
    <property type="molecule type" value="Genomic_DNA"/>
</dbReference>
<dbReference type="Pfam" id="PF00059">
    <property type="entry name" value="Lectin_C"/>
    <property type="match status" value="2"/>
</dbReference>